<accession>A0ABW1GCA2</accession>
<dbReference type="EMBL" id="JBHSQJ010000171">
    <property type="protein sequence ID" value="MFC5911485.1"/>
    <property type="molecule type" value="Genomic_DNA"/>
</dbReference>
<feature type="compositionally biased region" description="Low complexity" evidence="1">
    <location>
        <begin position="64"/>
        <end position="73"/>
    </location>
</feature>
<reference evidence="3" key="1">
    <citation type="journal article" date="2019" name="Int. J. Syst. Evol. Microbiol.">
        <title>The Global Catalogue of Microorganisms (GCM) 10K type strain sequencing project: providing services to taxonomists for standard genome sequencing and annotation.</title>
        <authorList>
            <consortium name="The Broad Institute Genomics Platform"/>
            <consortium name="The Broad Institute Genome Sequencing Center for Infectious Disease"/>
            <person name="Wu L."/>
            <person name="Ma J."/>
        </authorList>
    </citation>
    <scope>NUCLEOTIDE SEQUENCE [LARGE SCALE GENOMIC DNA]</scope>
    <source>
        <strain evidence="3">JCM 4816</strain>
    </source>
</reference>
<feature type="region of interest" description="Disordered" evidence="1">
    <location>
        <begin position="1"/>
        <end position="22"/>
    </location>
</feature>
<feature type="compositionally biased region" description="Basic residues" evidence="1">
    <location>
        <begin position="77"/>
        <end position="86"/>
    </location>
</feature>
<evidence type="ECO:0000313" key="3">
    <source>
        <dbReference type="Proteomes" id="UP001596174"/>
    </source>
</evidence>
<sequence length="86" mass="9569">MLTLTHSTAAGTELECPHPRDQVAPVLRPIGWRPRPDGRWRLPGTAGQPADPRRIALTTAALRRRGFTVTTPPVRTPARRAPRPRH</sequence>
<keyword evidence="3" id="KW-1185">Reference proteome</keyword>
<proteinExistence type="predicted"/>
<gene>
    <name evidence="2" type="ORF">ACFP3V_30300</name>
</gene>
<organism evidence="2 3">
    <name type="scientific">Streptacidiphilus monticola</name>
    <dbReference type="NCBI Taxonomy" id="2161674"/>
    <lineage>
        <taxon>Bacteria</taxon>
        <taxon>Bacillati</taxon>
        <taxon>Actinomycetota</taxon>
        <taxon>Actinomycetes</taxon>
        <taxon>Kitasatosporales</taxon>
        <taxon>Streptomycetaceae</taxon>
        <taxon>Streptacidiphilus</taxon>
    </lineage>
</organism>
<name>A0ABW1GCA2_9ACTN</name>
<feature type="region of interest" description="Disordered" evidence="1">
    <location>
        <begin position="64"/>
        <end position="86"/>
    </location>
</feature>
<evidence type="ECO:0000313" key="2">
    <source>
        <dbReference type="EMBL" id="MFC5911485.1"/>
    </source>
</evidence>
<dbReference type="RefSeq" id="WP_380590529.1">
    <property type="nucleotide sequence ID" value="NZ_JBHSQJ010000171.1"/>
</dbReference>
<evidence type="ECO:0000256" key="1">
    <source>
        <dbReference type="SAM" id="MobiDB-lite"/>
    </source>
</evidence>
<dbReference type="Proteomes" id="UP001596174">
    <property type="component" value="Unassembled WGS sequence"/>
</dbReference>
<comment type="caution">
    <text evidence="2">The sequence shown here is derived from an EMBL/GenBank/DDBJ whole genome shotgun (WGS) entry which is preliminary data.</text>
</comment>
<feature type="compositionally biased region" description="Polar residues" evidence="1">
    <location>
        <begin position="1"/>
        <end position="10"/>
    </location>
</feature>
<protein>
    <submittedName>
        <fullName evidence="2">Uncharacterized protein</fullName>
    </submittedName>
</protein>